<comment type="caution">
    <text evidence="9">The sequence shown here is derived from an EMBL/GenBank/DDBJ whole genome shotgun (WGS) entry which is preliminary data.</text>
</comment>
<proteinExistence type="inferred from homology"/>
<keyword evidence="10" id="KW-1185">Reference proteome</keyword>
<feature type="signal peptide" evidence="6">
    <location>
        <begin position="1"/>
        <end position="25"/>
    </location>
</feature>
<dbReference type="Gene3D" id="1.25.40.390">
    <property type="match status" value="1"/>
</dbReference>
<dbReference type="OrthoDB" id="9792139at2"/>
<dbReference type="PROSITE" id="PS51257">
    <property type="entry name" value="PROKAR_LIPOPROTEIN"/>
    <property type="match status" value="1"/>
</dbReference>
<evidence type="ECO:0000256" key="3">
    <source>
        <dbReference type="ARBA" id="ARBA00022729"/>
    </source>
</evidence>
<dbReference type="CDD" id="cd08977">
    <property type="entry name" value="SusD"/>
    <property type="match status" value="1"/>
</dbReference>
<feature type="domain" description="SusD-like N-terminal" evidence="8">
    <location>
        <begin position="28"/>
        <end position="236"/>
    </location>
</feature>
<dbReference type="RefSeq" id="WP_120240448.1">
    <property type="nucleotide sequence ID" value="NZ_RAPQ01000009.1"/>
</dbReference>
<evidence type="ECO:0000256" key="6">
    <source>
        <dbReference type="SAM" id="SignalP"/>
    </source>
</evidence>
<dbReference type="AlphaFoldDB" id="A0A419X4E8"/>
<reference evidence="9 10" key="1">
    <citation type="submission" date="2018-09" db="EMBL/GenBank/DDBJ databases">
        <title>Genomic Encyclopedia of Archaeal and Bacterial Type Strains, Phase II (KMG-II): from individual species to whole genera.</title>
        <authorList>
            <person name="Goeker M."/>
        </authorList>
    </citation>
    <scope>NUCLEOTIDE SEQUENCE [LARGE SCALE GENOMIC DNA]</scope>
    <source>
        <strain evidence="9 10">DSM 21950</strain>
    </source>
</reference>
<evidence type="ECO:0000259" key="7">
    <source>
        <dbReference type="Pfam" id="PF07980"/>
    </source>
</evidence>
<evidence type="ECO:0000256" key="2">
    <source>
        <dbReference type="ARBA" id="ARBA00006275"/>
    </source>
</evidence>
<comment type="subcellular location">
    <subcellularLocation>
        <location evidence="1">Cell outer membrane</location>
    </subcellularLocation>
</comment>
<evidence type="ECO:0000313" key="10">
    <source>
        <dbReference type="Proteomes" id="UP000284531"/>
    </source>
</evidence>
<name>A0A419X4E8_9BACT</name>
<evidence type="ECO:0000256" key="4">
    <source>
        <dbReference type="ARBA" id="ARBA00023136"/>
    </source>
</evidence>
<dbReference type="EMBL" id="RAPQ01000009">
    <property type="protein sequence ID" value="RKE02592.1"/>
    <property type="molecule type" value="Genomic_DNA"/>
</dbReference>
<dbReference type="GO" id="GO:0009279">
    <property type="term" value="C:cell outer membrane"/>
    <property type="evidence" value="ECO:0007669"/>
    <property type="project" value="UniProtKB-SubCell"/>
</dbReference>
<feature type="chain" id="PRO_5019517523" evidence="6">
    <location>
        <begin position="26"/>
        <end position="490"/>
    </location>
</feature>
<dbReference type="Proteomes" id="UP000284531">
    <property type="component" value="Unassembled WGS sequence"/>
</dbReference>
<accession>A0A419X4E8</accession>
<evidence type="ECO:0000256" key="1">
    <source>
        <dbReference type="ARBA" id="ARBA00004442"/>
    </source>
</evidence>
<evidence type="ECO:0000256" key="5">
    <source>
        <dbReference type="ARBA" id="ARBA00023237"/>
    </source>
</evidence>
<dbReference type="Pfam" id="PF14322">
    <property type="entry name" value="SusD-like_3"/>
    <property type="match status" value="1"/>
</dbReference>
<organism evidence="9 10">
    <name type="scientific">Marinifilum flexuosum</name>
    <dbReference type="NCBI Taxonomy" id="1117708"/>
    <lineage>
        <taxon>Bacteria</taxon>
        <taxon>Pseudomonadati</taxon>
        <taxon>Bacteroidota</taxon>
        <taxon>Bacteroidia</taxon>
        <taxon>Marinilabiliales</taxon>
        <taxon>Marinifilaceae</taxon>
    </lineage>
</organism>
<dbReference type="Pfam" id="PF07980">
    <property type="entry name" value="SusD_RagB"/>
    <property type="match status" value="1"/>
</dbReference>
<evidence type="ECO:0000313" key="9">
    <source>
        <dbReference type="EMBL" id="RKE02592.1"/>
    </source>
</evidence>
<keyword evidence="5" id="KW-0998">Cell outer membrane</keyword>
<feature type="domain" description="RagB/SusD" evidence="7">
    <location>
        <begin position="314"/>
        <end position="490"/>
    </location>
</feature>
<dbReference type="InterPro" id="IPR011990">
    <property type="entry name" value="TPR-like_helical_dom_sf"/>
</dbReference>
<dbReference type="SUPFAM" id="SSF48452">
    <property type="entry name" value="TPR-like"/>
    <property type="match status" value="1"/>
</dbReference>
<dbReference type="InterPro" id="IPR012944">
    <property type="entry name" value="SusD_RagB_dom"/>
</dbReference>
<comment type="similarity">
    <text evidence="2">Belongs to the SusD family.</text>
</comment>
<dbReference type="InterPro" id="IPR033985">
    <property type="entry name" value="SusD-like_N"/>
</dbReference>
<protein>
    <submittedName>
        <fullName evidence="9">Putative outer membrane starch-binding protein</fullName>
    </submittedName>
</protein>
<evidence type="ECO:0000259" key="8">
    <source>
        <dbReference type="Pfam" id="PF14322"/>
    </source>
</evidence>
<keyword evidence="3 6" id="KW-0732">Signal</keyword>
<gene>
    <name evidence="9" type="ORF">BXY64_2687</name>
</gene>
<sequence>MNNKILDITIACLLSILLLMTAACSDEFLEIDPQVNQTPEDYFSSSENTATELVNAVYSNLHEWDQHTFSWIGVSSITSDDADKGSDPGDTGADKHELDDFNFTASSISFNEIWGSNYRGISFANQALNVIPNLEIDENLRNRLEGEARFLRAYYYWTLVRCFGGVPKIDKLPDAGNPEDLANGRTRASKEEIYELIISDLQFGVTHLLERSQMSMDDLGRATKGAAKTFLAKVYMYKKNWGEALRLTNEVMLSGEYALVSDYATIWRESGENSSESIFEVQASGVTPNKGIQGYAVCQGVRGQLGWGFNTPSESLEKVYEDGDPRKEATIIFPGETMWDGVVINSETPNPRYNEKAYFSKTQETFNGNDWETSKNLRIFRYAEVLLINAEAANELGQTSQALESLNKVRSRVGLPNATGDDLKNKIWHERRVEFGMEHDRFFDLVRQGRAGEVLRAHGKNFVDGKHEVFPIPQRQIELSEGMLKQNNGY</sequence>
<keyword evidence="4" id="KW-0472">Membrane</keyword>